<dbReference type="OrthoDB" id="187215at2759"/>
<dbReference type="PANTHER" id="PTHR43215">
    <property type="entry name" value="RADIAL SPOKE HEAD 1 HOMOLOG"/>
    <property type="match status" value="1"/>
</dbReference>
<reference evidence="5" key="2">
    <citation type="submission" date="2012-11" db="EMBL/GenBank/DDBJ databases">
        <authorList>
            <person name="Kuo A."/>
            <person name="Curtis B.A."/>
            <person name="Tanifuji G."/>
            <person name="Burki F."/>
            <person name="Gruber A."/>
            <person name="Irimia M."/>
            <person name="Maruyama S."/>
            <person name="Arias M.C."/>
            <person name="Ball S.G."/>
            <person name="Gile G.H."/>
            <person name="Hirakawa Y."/>
            <person name="Hopkins J.F."/>
            <person name="Rensing S.A."/>
            <person name="Schmutz J."/>
            <person name="Symeonidi A."/>
            <person name="Elias M."/>
            <person name="Eveleigh R.J."/>
            <person name="Herman E.K."/>
            <person name="Klute M.J."/>
            <person name="Nakayama T."/>
            <person name="Obornik M."/>
            <person name="Reyes-Prieto A."/>
            <person name="Armbrust E.V."/>
            <person name="Aves S.J."/>
            <person name="Beiko R.G."/>
            <person name="Coutinho P."/>
            <person name="Dacks J.B."/>
            <person name="Durnford D.G."/>
            <person name="Fast N.M."/>
            <person name="Green B.R."/>
            <person name="Grisdale C."/>
            <person name="Hempe F."/>
            <person name="Henrissat B."/>
            <person name="Hoppner M.P."/>
            <person name="Ishida K.-I."/>
            <person name="Kim E."/>
            <person name="Koreny L."/>
            <person name="Kroth P.G."/>
            <person name="Liu Y."/>
            <person name="Malik S.-B."/>
            <person name="Maier U.G."/>
            <person name="McRose D."/>
            <person name="Mock T."/>
            <person name="Neilson J.A."/>
            <person name="Onodera N.T."/>
            <person name="Poole A.M."/>
            <person name="Pritham E.J."/>
            <person name="Richards T.A."/>
            <person name="Rocap G."/>
            <person name="Roy S.W."/>
            <person name="Sarai C."/>
            <person name="Schaack S."/>
            <person name="Shirato S."/>
            <person name="Slamovits C.H."/>
            <person name="Spencer D.F."/>
            <person name="Suzuki S."/>
            <person name="Worden A.Z."/>
            <person name="Zauner S."/>
            <person name="Barry K."/>
            <person name="Bell C."/>
            <person name="Bharti A.K."/>
            <person name="Crow J.A."/>
            <person name="Grimwood J."/>
            <person name="Kramer R."/>
            <person name="Lindquist E."/>
            <person name="Lucas S."/>
            <person name="Salamov A."/>
            <person name="McFadden G.I."/>
            <person name="Lane C.E."/>
            <person name="Keeling P.J."/>
            <person name="Gray M.W."/>
            <person name="Grigoriev I.V."/>
            <person name="Archibald J.M."/>
        </authorList>
    </citation>
    <scope>NUCLEOTIDE SEQUENCE</scope>
    <source>
        <strain evidence="5">CCMP2712</strain>
    </source>
</reference>
<proteinExistence type="predicted"/>
<feature type="compositionally biased region" description="Low complexity" evidence="2">
    <location>
        <begin position="53"/>
        <end position="63"/>
    </location>
</feature>
<keyword evidence="5" id="KW-1185">Reference proteome</keyword>
<feature type="compositionally biased region" description="Polar residues" evidence="2">
    <location>
        <begin position="15"/>
        <end position="29"/>
    </location>
</feature>
<dbReference type="Proteomes" id="UP000011087">
    <property type="component" value="Unassembled WGS sequence"/>
</dbReference>
<evidence type="ECO:0000313" key="3">
    <source>
        <dbReference type="EMBL" id="EKX33667.1"/>
    </source>
</evidence>
<dbReference type="PaxDb" id="55529-EKX33667"/>
<evidence type="ECO:0000256" key="1">
    <source>
        <dbReference type="ARBA" id="ARBA00022737"/>
    </source>
</evidence>
<accession>L1IC36</accession>
<evidence type="ECO:0000256" key="2">
    <source>
        <dbReference type="SAM" id="MobiDB-lite"/>
    </source>
</evidence>
<dbReference type="SUPFAM" id="SSF82185">
    <property type="entry name" value="Histone H3 K4-specific methyltransferase SET7/9 N-terminal domain"/>
    <property type="match status" value="1"/>
</dbReference>
<dbReference type="Pfam" id="PF02493">
    <property type="entry name" value="MORN"/>
    <property type="match status" value="3"/>
</dbReference>
<protein>
    <submittedName>
        <fullName evidence="3 4">Uncharacterized protein</fullName>
    </submittedName>
</protein>
<dbReference type="EMBL" id="JH993133">
    <property type="protein sequence ID" value="EKX33667.1"/>
    <property type="molecule type" value="Genomic_DNA"/>
</dbReference>
<dbReference type="RefSeq" id="XP_005820647.1">
    <property type="nucleotide sequence ID" value="XM_005820590.1"/>
</dbReference>
<feature type="region of interest" description="Disordered" evidence="2">
    <location>
        <begin position="1"/>
        <end position="73"/>
    </location>
</feature>
<reference evidence="3 5" key="1">
    <citation type="journal article" date="2012" name="Nature">
        <title>Algal genomes reveal evolutionary mosaicism and the fate of nucleomorphs.</title>
        <authorList>
            <consortium name="DOE Joint Genome Institute"/>
            <person name="Curtis B.A."/>
            <person name="Tanifuji G."/>
            <person name="Burki F."/>
            <person name="Gruber A."/>
            <person name="Irimia M."/>
            <person name="Maruyama S."/>
            <person name="Arias M.C."/>
            <person name="Ball S.G."/>
            <person name="Gile G.H."/>
            <person name="Hirakawa Y."/>
            <person name="Hopkins J.F."/>
            <person name="Kuo A."/>
            <person name="Rensing S.A."/>
            <person name="Schmutz J."/>
            <person name="Symeonidi A."/>
            <person name="Elias M."/>
            <person name="Eveleigh R.J."/>
            <person name="Herman E.K."/>
            <person name="Klute M.J."/>
            <person name="Nakayama T."/>
            <person name="Obornik M."/>
            <person name="Reyes-Prieto A."/>
            <person name="Armbrust E.V."/>
            <person name="Aves S.J."/>
            <person name="Beiko R.G."/>
            <person name="Coutinho P."/>
            <person name="Dacks J.B."/>
            <person name="Durnford D.G."/>
            <person name="Fast N.M."/>
            <person name="Green B.R."/>
            <person name="Grisdale C.J."/>
            <person name="Hempel F."/>
            <person name="Henrissat B."/>
            <person name="Hoppner M.P."/>
            <person name="Ishida K."/>
            <person name="Kim E."/>
            <person name="Koreny L."/>
            <person name="Kroth P.G."/>
            <person name="Liu Y."/>
            <person name="Malik S.B."/>
            <person name="Maier U.G."/>
            <person name="McRose D."/>
            <person name="Mock T."/>
            <person name="Neilson J.A."/>
            <person name="Onodera N.T."/>
            <person name="Poole A.M."/>
            <person name="Pritham E.J."/>
            <person name="Richards T.A."/>
            <person name="Rocap G."/>
            <person name="Roy S.W."/>
            <person name="Sarai C."/>
            <person name="Schaack S."/>
            <person name="Shirato S."/>
            <person name="Slamovits C.H."/>
            <person name="Spencer D.F."/>
            <person name="Suzuki S."/>
            <person name="Worden A.Z."/>
            <person name="Zauner S."/>
            <person name="Barry K."/>
            <person name="Bell C."/>
            <person name="Bharti A.K."/>
            <person name="Crow J.A."/>
            <person name="Grimwood J."/>
            <person name="Kramer R."/>
            <person name="Lindquist E."/>
            <person name="Lucas S."/>
            <person name="Salamov A."/>
            <person name="McFadden G.I."/>
            <person name="Lane C.E."/>
            <person name="Keeling P.J."/>
            <person name="Gray M.W."/>
            <person name="Grigoriev I.V."/>
            <person name="Archibald J.M."/>
        </authorList>
    </citation>
    <scope>NUCLEOTIDE SEQUENCE</scope>
    <source>
        <strain evidence="3 5">CCMP2712</strain>
    </source>
</reference>
<evidence type="ECO:0000313" key="5">
    <source>
        <dbReference type="Proteomes" id="UP000011087"/>
    </source>
</evidence>
<organism evidence="3">
    <name type="scientific">Guillardia theta (strain CCMP2712)</name>
    <name type="common">Cryptophyte</name>
    <dbReference type="NCBI Taxonomy" id="905079"/>
    <lineage>
        <taxon>Eukaryota</taxon>
        <taxon>Cryptophyceae</taxon>
        <taxon>Pyrenomonadales</taxon>
        <taxon>Geminigeraceae</taxon>
        <taxon>Guillardia</taxon>
    </lineage>
</organism>
<dbReference type="GeneID" id="17290402"/>
<gene>
    <name evidence="3" type="ORF">GUITHDRAFT_120116</name>
</gene>
<name>L1IC36_GUITC</name>
<dbReference type="HOGENOM" id="CLU_1291137_0_0_1"/>
<dbReference type="EnsemblProtists" id="EKX33667">
    <property type="protein sequence ID" value="EKX33667"/>
    <property type="gene ID" value="GUITHDRAFT_120116"/>
</dbReference>
<reference evidence="4" key="3">
    <citation type="submission" date="2016-03" db="UniProtKB">
        <authorList>
            <consortium name="EnsemblProtists"/>
        </authorList>
    </citation>
    <scope>IDENTIFICATION</scope>
</reference>
<keyword evidence="1" id="KW-0677">Repeat</keyword>
<dbReference type="AlphaFoldDB" id="L1IC36"/>
<dbReference type="KEGG" id="gtt:GUITHDRAFT_120116"/>
<dbReference type="Gene3D" id="2.20.110.10">
    <property type="entry name" value="Histone H3 K4-specific methyltransferase SET7/9 N-terminal domain"/>
    <property type="match status" value="1"/>
</dbReference>
<dbReference type="PANTHER" id="PTHR43215:SF14">
    <property type="entry name" value="RADIAL SPOKE HEAD 1 HOMOLOG"/>
    <property type="match status" value="1"/>
</dbReference>
<dbReference type="InterPro" id="IPR003409">
    <property type="entry name" value="MORN"/>
</dbReference>
<evidence type="ECO:0000313" key="4">
    <source>
        <dbReference type="EnsemblProtists" id="EKX33667"/>
    </source>
</evidence>
<sequence>MIQSIQKAANEASAMASTELTRARSTQKVNGRKGSNRSSRVSYGKTTELQPNSSSSKETSRSSLPGRMSRENIVRMDDAQYQGEVIDGKAHGQWENDLMHGQGSYMWNDAIEVGGGMKKLVLKASCKDMRCQTPGRERGILSVDSFQASARGSPSAKRCSIHGTRYQGEFERGVKNGYGTLSMQDGSKYEGMWQNNRFQGKASRSFSEGRFALR</sequence>
<dbReference type="SMART" id="SM00698">
    <property type="entry name" value="MORN"/>
    <property type="match status" value="3"/>
</dbReference>
<feature type="compositionally biased region" description="Polar residues" evidence="2">
    <location>
        <begin position="36"/>
        <end position="52"/>
    </location>
</feature>